<organism evidence="2 3">
    <name type="scientific">Plectus sambesii</name>
    <dbReference type="NCBI Taxonomy" id="2011161"/>
    <lineage>
        <taxon>Eukaryota</taxon>
        <taxon>Metazoa</taxon>
        <taxon>Ecdysozoa</taxon>
        <taxon>Nematoda</taxon>
        <taxon>Chromadorea</taxon>
        <taxon>Plectida</taxon>
        <taxon>Plectina</taxon>
        <taxon>Plectoidea</taxon>
        <taxon>Plectidae</taxon>
        <taxon>Plectus</taxon>
    </lineage>
</organism>
<dbReference type="Proteomes" id="UP000887566">
    <property type="component" value="Unplaced"/>
</dbReference>
<name>A0A914UP22_9BILA</name>
<evidence type="ECO:0000313" key="3">
    <source>
        <dbReference type="WBParaSite" id="PSAMB.scaffold1127size35610.g11148.t1"/>
    </source>
</evidence>
<sequence length="164" mass="18045">MASDRRRRRDPGGRGRRSPLLAPSIGGRCRMTDESAGRDQSRIAAEFVRFARPRSAAGHFRTVEYYWRLTSAWRAICVCAAAPAECPRRSSAKNCCRMYAPVDSCRRRSSRPSKSSPTTMVTTPTIVVRDDVAYTDGGPFARQAVPLLSGKWGGSLGACASSWR</sequence>
<reference evidence="3" key="1">
    <citation type="submission" date="2022-11" db="UniProtKB">
        <authorList>
            <consortium name="WormBaseParasite"/>
        </authorList>
    </citation>
    <scope>IDENTIFICATION</scope>
</reference>
<evidence type="ECO:0000256" key="1">
    <source>
        <dbReference type="SAM" id="MobiDB-lite"/>
    </source>
</evidence>
<feature type="compositionally biased region" description="Basic residues" evidence="1">
    <location>
        <begin position="1"/>
        <end position="17"/>
    </location>
</feature>
<accession>A0A914UP22</accession>
<proteinExistence type="predicted"/>
<dbReference type="AlphaFoldDB" id="A0A914UP22"/>
<keyword evidence="2" id="KW-1185">Reference proteome</keyword>
<dbReference type="WBParaSite" id="PSAMB.scaffold1127size35610.g11148.t1">
    <property type="protein sequence ID" value="PSAMB.scaffold1127size35610.g11148.t1"/>
    <property type="gene ID" value="PSAMB.scaffold1127size35610.g11148"/>
</dbReference>
<protein>
    <submittedName>
        <fullName evidence="3">Uncharacterized protein</fullName>
    </submittedName>
</protein>
<evidence type="ECO:0000313" key="2">
    <source>
        <dbReference type="Proteomes" id="UP000887566"/>
    </source>
</evidence>
<feature type="region of interest" description="Disordered" evidence="1">
    <location>
        <begin position="1"/>
        <end position="36"/>
    </location>
</feature>